<keyword evidence="3" id="KW-0732">Signal</keyword>
<dbReference type="GO" id="GO:0009313">
    <property type="term" value="P:oligosaccharide catabolic process"/>
    <property type="evidence" value="ECO:0007669"/>
    <property type="project" value="TreeGrafter"/>
</dbReference>
<feature type="domain" description="Glycosyl hydrolase family 13 catalytic" evidence="4">
    <location>
        <begin position="55"/>
        <end position="451"/>
    </location>
</feature>
<dbReference type="SUPFAM" id="SSF51011">
    <property type="entry name" value="Glycosyl hydrolase domain"/>
    <property type="match status" value="1"/>
</dbReference>
<proteinExistence type="inferred from homology"/>
<dbReference type="SMART" id="SM00642">
    <property type="entry name" value="Aamy"/>
    <property type="match status" value="1"/>
</dbReference>
<dbReference type="Pfam" id="PF00128">
    <property type="entry name" value="Alpha-amylase"/>
    <property type="match status" value="1"/>
</dbReference>
<reference evidence="5" key="1">
    <citation type="submission" date="2018-04" db="EMBL/GenBank/DDBJ databases">
        <title>Direct production of polyhydroxybutyrate (PHB) from starchy wastes by newly isolated Bacillus aryabhattai T34-N4.</title>
        <authorList>
            <person name="Arai T."/>
        </authorList>
    </citation>
    <scope>NUCLEOTIDE SEQUENCE</scope>
    <source>
        <strain evidence="5">T34-N4</strain>
    </source>
</reference>
<protein>
    <submittedName>
        <fullName evidence="5">Aymlase</fullName>
    </submittedName>
</protein>
<dbReference type="PANTHER" id="PTHR10357">
    <property type="entry name" value="ALPHA-AMYLASE FAMILY MEMBER"/>
    <property type="match status" value="1"/>
</dbReference>
<dbReference type="GO" id="GO:0004556">
    <property type="term" value="F:alpha-amylase activity"/>
    <property type="evidence" value="ECO:0007669"/>
    <property type="project" value="TreeGrafter"/>
</dbReference>
<evidence type="ECO:0000313" key="5">
    <source>
        <dbReference type="EMBL" id="BBE01279.1"/>
    </source>
</evidence>
<sequence length="531" mass="59889">MQTSAKKGDETMKGKKWTALALTLPLAASLSTGVHAETVHKGKSPAADKNGVFYEVYVNSFYDANKDGHGDLKGLTQKLDYLNDGNSHTKNDLQVNGIWMMPVNPSPSYHKYDVTDYYNIDPQYGNLQDFRKLMKEADKRDVKVIMDLVVNHTSSEHPWFQAALKDKNSKYRDYYIWADKNTDLNEKGSWGQQVWHKAPNGEYFYGTFWEGMPDLNYDNPEVRKEMINVGKFWLKQGVDGFRLDAALHIFKGQTPEGAKKNLLWWNEFRDAMKKENPNVYLTGEVWDQPEVVAPYYQSLDSLFNFDLAGKIVSSVKAGNDQGIATAAAATDELFKSYNPNKIDGIFLTNHDQNRVMSELSGDVNKAKSAASILLTLPGNPYIYYGEEIGMTGEKPDELIREPFRWYEGNGLGQTSWETPVYNKGGNGVSVEAQTKQKNSLLNHYREMIRVRQQHEELVKGTLQSISVDSKEVVAYSRTYKGNSISVYHNISNQPVKVSVAAKGKLIFASEKGAKKVKNQLVIPAITTVLIK</sequence>
<evidence type="ECO:0000256" key="3">
    <source>
        <dbReference type="SAM" id="SignalP"/>
    </source>
</evidence>
<feature type="signal peptide" evidence="3">
    <location>
        <begin position="1"/>
        <end position="36"/>
    </location>
</feature>
<evidence type="ECO:0000259" key="4">
    <source>
        <dbReference type="SMART" id="SM00642"/>
    </source>
</evidence>
<accession>A0A2Z6EAK4</accession>
<dbReference type="Gene3D" id="3.20.20.80">
    <property type="entry name" value="Glycosidases"/>
    <property type="match status" value="1"/>
</dbReference>
<organism evidence="5">
    <name type="scientific">Priestia aryabhattai</name>
    <name type="common">Bacillus aryabhattai</name>
    <dbReference type="NCBI Taxonomy" id="412384"/>
    <lineage>
        <taxon>Bacteria</taxon>
        <taxon>Bacillati</taxon>
        <taxon>Bacillota</taxon>
        <taxon>Bacilli</taxon>
        <taxon>Bacillales</taxon>
        <taxon>Bacillaceae</taxon>
        <taxon>Priestia</taxon>
    </lineage>
</organism>
<dbReference type="SUPFAM" id="SSF51445">
    <property type="entry name" value="(Trans)glycosidases"/>
    <property type="match status" value="1"/>
</dbReference>
<evidence type="ECO:0000256" key="2">
    <source>
        <dbReference type="ARBA" id="ARBA00023295"/>
    </source>
</evidence>
<dbReference type="InterPro" id="IPR045857">
    <property type="entry name" value="O16G_dom_2"/>
</dbReference>
<keyword evidence="2" id="KW-0326">Glycosidase</keyword>
<dbReference type="CDD" id="cd11316">
    <property type="entry name" value="AmyAc_bac2_AmyA"/>
    <property type="match status" value="1"/>
</dbReference>
<comment type="similarity">
    <text evidence="1">Belongs to the glycosyl hydrolase 13 family.</text>
</comment>
<gene>
    <name evidence="5" type="primary">amyA</name>
</gene>
<name>A0A2Z6EAK4_PRIAR</name>
<dbReference type="AlphaFoldDB" id="A0A2Z6EAK4"/>
<dbReference type="EMBL" id="LC382042">
    <property type="protein sequence ID" value="BBE01279.1"/>
    <property type="molecule type" value="Genomic_DNA"/>
</dbReference>
<feature type="chain" id="PRO_5016273295" evidence="3">
    <location>
        <begin position="37"/>
        <end position="531"/>
    </location>
</feature>
<dbReference type="InterPro" id="IPR006047">
    <property type="entry name" value="GH13_cat_dom"/>
</dbReference>
<keyword evidence="2" id="KW-0378">Hydrolase</keyword>
<dbReference type="InterPro" id="IPR017853">
    <property type="entry name" value="GH"/>
</dbReference>
<evidence type="ECO:0000256" key="1">
    <source>
        <dbReference type="ARBA" id="ARBA00008061"/>
    </source>
</evidence>
<dbReference type="Gene3D" id="3.90.400.10">
    <property type="entry name" value="Oligo-1,6-glucosidase, Domain 2"/>
    <property type="match status" value="1"/>
</dbReference>
<dbReference type="PANTHER" id="PTHR10357:SF179">
    <property type="entry name" value="NEUTRAL AND BASIC AMINO ACID TRANSPORT PROTEIN RBAT"/>
    <property type="match status" value="1"/>
</dbReference>